<protein>
    <recommendedName>
        <fullName evidence="2">PH domain-containing protein</fullName>
    </recommendedName>
</protein>
<dbReference type="Gene3D" id="2.30.29.30">
    <property type="entry name" value="Pleckstrin-homology domain (PH domain)/Phosphotyrosine-binding domain (PTB)"/>
    <property type="match status" value="1"/>
</dbReference>
<feature type="compositionally biased region" description="Polar residues" evidence="1">
    <location>
        <begin position="634"/>
        <end position="645"/>
    </location>
</feature>
<dbReference type="InterPro" id="IPR011993">
    <property type="entry name" value="PH-like_dom_sf"/>
</dbReference>
<dbReference type="RefSeq" id="XP_046075410.1">
    <property type="nucleotide sequence ID" value="XM_046210730.1"/>
</dbReference>
<keyword evidence="4" id="KW-1185">Reference proteome</keyword>
<accession>A0AAD4Q191</accession>
<feature type="region of interest" description="Disordered" evidence="1">
    <location>
        <begin position="516"/>
        <end position="691"/>
    </location>
</feature>
<evidence type="ECO:0000259" key="2">
    <source>
        <dbReference type="PROSITE" id="PS50003"/>
    </source>
</evidence>
<dbReference type="InterPro" id="IPR001849">
    <property type="entry name" value="PH_domain"/>
</dbReference>
<dbReference type="PROSITE" id="PS50003">
    <property type="entry name" value="PH_DOMAIN"/>
    <property type="match status" value="1"/>
</dbReference>
<feature type="region of interest" description="Disordered" evidence="1">
    <location>
        <begin position="1"/>
        <end position="129"/>
    </location>
</feature>
<feature type="compositionally biased region" description="Low complexity" evidence="1">
    <location>
        <begin position="613"/>
        <end position="633"/>
    </location>
</feature>
<dbReference type="Pfam" id="PF00169">
    <property type="entry name" value="PH"/>
    <property type="match status" value="1"/>
</dbReference>
<feature type="domain" description="PH" evidence="2">
    <location>
        <begin position="342"/>
        <end position="457"/>
    </location>
</feature>
<organism evidence="3 4">
    <name type="scientific">Talaromyces proteolyticus</name>
    <dbReference type="NCBI Taxonomy" id="1131652"/>
    <lineage>
        <taxon>Eukaryota</taxon>
        <taxon>Fungi</taxon>
        <taxon>Dikarya</taxon>
        <taxon>Ascomycota</taxon>
        <taxon>Pezizomycotina</taxon>
        <taxon>Eurotiomycetes</taxon>
        <taxon>Eurotiomycetidae</taxon>
        <taxon>Eurotiales</taxon>
        <taxon>Trichocomaceae</taxon>
        <taxon>Talaromyces</taxon>
        <taxon>Talaromyces sect. Bacilispori</taxon>
    </lineage>
</organism>
<feature type="compositionally biased region" description="Basic and acidic residues" evidence="1">
    <location>
        <begin position="165"/>
        <end position="177"/>
    </location>
</feature>
<feature type="compositionally biased region" description="Basic and acidic residues" evidence="1">
    <location>
        <begin position="594"/>
        <end position="604"/>
    </location>
</feature>
<dbReference type="Gene3D" id="3.10.20.90">
    <property type="entry name" value="Phosphatidylinositol 3-kinase Catalytic Subunit, Chain A, domain 1"/>
    <property type="match status" value="1"/>
</dbReference>
<comment type="caution">
    <text evidence="3">The sequence shown here is derived from an EMBL/GenBank/DDBJ whole genome shotgun (WGS) entry which is preliminary data.</text>
</comment>
<dbReference type="SUPFAM" id="SSF54236">
    <property type="entry name" value="Ubiquitin-like"/>
    <property type="match status" value="1"/>
</dbReference>
<gene>
    <name evidence="3" type="ORF">BGW36DRAFT_290067</name>
</gene>
<feature type="compositionally biased region" description="Basic and acidic residues" evidence="1">
    <location>
        <begin position="190"/>
        <end position="214"/>
    </location>
</feature>
<feature type="compositionally biased region" description="Basic and acidic residues" evidence="1">
    <location>
        <begin position="29"/>
        <end position="39"/>
    </location>
</feature>
<dbReference type="SUPFAM" id="SSF50729">
    <property type="entry name" value="PH domain-like"/>
    <property type="match status" value="1"/>
</dbReference>
<sequence>MEPQFESPPARITPKFSRYKSVRRAAAADAERQAQEESAKCAPPMLAAKAQSDTIARSMSRYRRHRTAPTGPAAIDTPPMPALPTASQTSAKPRPEGAARNEIGETATRGNNRGVEARIDQADDEELSEVEKARMREEAMRALTMAERPRAASRAPAIQQHLKQKAPDMEKRQELKQSDIQSANAHKRASWKDKFGFSRHKASADHARSHDKPGPEATQGNAEPLFPGIDAPLSAVNAGERRVLIKHNSTSIHLPVLPTTRVKDLVYSATNLFSANIDSKTAIMLESFSSLGLERPLRRYEHVRDVMNSWTVEDANALVISESPYEGASDRLELKAAPATQPSDATFYLYYSSKPGKWDKRYVTLRTDGQVVISKKSDPKEAKDYSNICHISDFDIYTPTNRQLSKKLRPPKKICFAIKSQQKSSLFVSTENFVHFFATSDAQLAQNWYDAVHGWRCWYLVHVVKLSEKHQETVKSSAMPGDEHGQLRHRHHMSTDSAPYQLGSFKPLVEFGRNAESDVEMSDKRSVEYNGSGNSRDMFLRKKKTRDHAPPPTSYSSTLTKLDTGNGSISEQDDGSTFSPDSLLGRVYSQRQAAQREREAKENEAFMSQGLLNNLSPSTSNPSSHSMPFSNPSTRHNNGRSNTVPSHHHPEDVSHSRSNSVRQKPKPLVDLTPVYREPPQHARKGHGVKIGPGMPLVEAATGLEPIPGVPDIPSATTWRREQAQPVTANESSAASIISRRANTIRSPQHGEMINSPNFPFMPNGLVALSGNSPATGQANIEVGRGIATGDRHTTRPLLDMTPASQFAEGSLLHNIERGM</sequence>
<dbReference type="Proteomes" id="UP001201262">
    <property type="component" value="Unassembled WGS sequence"/>
</dbReference>
<evidence type="ECO:0000313" key="4">
    <source>
        <dbReference type="Proteomes" id="UP001201262"/>
    </source>
</evidence>
<feature type="compositionally biased region" description="Polar residues" evidence="1">
    <location>
        <begin position="554"/>
        <end position="580"/>
    </location>
</feature>
<reference evidence="3" key="1">
    <citation type="submission" date="2021-12" db="EMBL/GenBank/DDBJ databases">
        <title>Convergent genome expansion in fungi linked to evolution of root-endophyte symbiosis.</title>
        <authorList>
            <consortium name="DOE Joint Genome Institute"/>
            <person name="Ke Y.-H."/>
            <person name="Bonito G."/>
            <person name="Liao H.-L."/>
            <person name="Looney B."/>
            <person name="Rojas-Flechas A."/>
            <person name="Nash J."/>
            <person name="Hameed K."/>
            <person name="Schadt C."/>
            <person name="Martin F."/>
            <person name="Crous P.W."/>
            <person name="Miettinen O."/>
            <person name="Magnuson J.K."/>
            <person name="Labbe J."/>
            <person name="Jacobson D."/>
            <person name="Doktycz M.J."/>
            <person name="Veneault-Fourrey C."/>
            <person name="Kuo A."/>
            <person name="Mondo S."/>
            <person name="Calhoun S."/>
            <person name="Riley R."/>
            <person name="Ohm R."/>
            <person name="LaButti K."/>
            <person name="Andreopoulos B."/>
            <person name="Pangilinan J."/>
            <person name="Nolan M."/>
            <person name="Tritt A."/>
            <person name="Clum A."/>
            <person name="Lipzen A."/>
            <person name="Daum C."/>
            <person name="Barry K."/>
            <person name="Grigoriev I.V."/>
            <person name="Vilgalys R."/>
        </authorList>
    </citation>
    <scope>NUCLEOTIDE SEQUENCE</scope>
    <source>
        <strain evidence="3">PMI_201</strain>
    </source>
</reference>
<proteinExistence type="predicted"/>
<dbReference type="InterPro" id="IPR029071">
    <property type="entry name" value="Ubiquitin-like_domsf"/>
</dbReference>
<dbReference type="EMBL" id="JAJTJA010000003">
    <property type="protein sequence ID" value="KAH8702034.1"/>
    <property type="molecule type" value="Genomic_DNA"/>
</dbReference>
<dbReference type="PANTHER" id="PTHR38700">
    <property type="entry name" value="YALI0E22418P"/>
    <property type="match status" value="1"/>
</dbReference>
<feature type="compositionally biased region" description="Basic and acidic residues" evidence="1">
    <location>
        <begin position="516"/>
        <end position="527"/>
    </location>
</feature>
<feature type="region of interest" description="Disordered" evidence="1">
    <location>
        <begin position="144"/>
        <end position="228"/>
    </location>
</feature>
<dbReference type="AlphaFoldDB" id="A0AAD4Q191"/>
<feature type="compositionally biased region" description="Basic and acidic residues" evidence="1">
    <location>
        <begin position="93"/>
        <end position="103"/>
    </location>
</feature>
<dbReference type="PANTHER" id="PTHR38700:SF1">
    <property type="entry name" value="PH DOMAIN-CONTAINING PROTEIN"/>
    <property type="match status" value="1"/>
</dbReference>
<name>A0AAD4Q191_9EURO</name>
<evidence type="ECO:0000256" key="1">
    <source>
        <dbReference type="SAM" id="MobiDB-lite"/>
    </source>
</evidence>
<dbReference type="GeneID" id="70241017"/>
<evidence type="ECO:0000313" key="3">
    <source>
        <dbReference type="EMBL" id="KAH8702034.1"/>
    </source>
</evidence>